<keyword evidence="4" id="KW-1185">Reference proteome</keyword>
<feature type="transmembrane region" description="Helical" evidence="2">
    <location>
        <begin position="129"/>
        <end position="151"/>
    </location>
</feature>
<sequence>MQLGQAAGSACLSFLITNIDDAFVLITFFAESASRDSSLTPWKIVVGHRLAFSACSPFSSGFLLGLWKFFELVLPIPDAGDGEDSEDSKLFRARGLRAVAKVASITLINGGDNIGTYIPLFSQVERVGIAVYAVVYYVLLGVWCLCAWLLIRQRHVARLAEKYVGVLVPFLYVGLGIYIVVQSDAYPWLIERIDNEVPDARPGRAILASVTVFLILVCVVAMALLNRSRRIKAALAAQPALEPEADIRPEMVPGTAHDKSTSSQETAHVSSRPGQSNQNGS</sequence>
<feature type="transmembrane region" description="Helical" evidence="2">
    <location>
        <begin position="205"/>
        <end position="225"/>
    </location>
</feature>
<evidence type="ECO:0000256" key="2">
    <source>
        <dbReference type="SAM" id="Phobius"/>
    </source>
</evidence>
<dbReference type="GeneID" id="70188186"/>
<evidence type="ECO:0000256" key="1">
    <source>
        <dbReference type="SAM" id="MobiDB-lite"/>
    </source>
</evidence>
<organism evidence="3 4">
    <name type="scientific">Microdochium trichocladiopsis</name>
    <dbReference type="NCBI Taxonomy" id="1682393"/>
    <lineage>
        <taxon>Eukaryota</taxon>
        <taxon>Fungi</taxon>
        <taxon>Dikarya</taxon>
        <taxon>Ascomycota</taxon>
        <taxon>Pezizomycotina</taxon>
        <taxon>Sordariomycetes</taxon>
        <taxon>Xylariomycetidae</taxon>
        <taxon>Xylariales</taxon>
        <taxon>Microdochiaceae</taxon>
        <taxon>Microdochium</taxon>
    </lineage>
</organism>
<dbReference type="EMBL" id="JAGTJQ010000004">
    <property type="protein sequence ID" value="KAH7033710.1"/>
    <property type="molecule type" value="Genomic_DNA"/>
</dbReference>
<gene>
    <name evidence="3" type="ORF">B0I36DRAFT_362348</name>
</gene>
<dbReference type="InterPro" id="IPR004676">
    <property type="entry name" value="Cd-R_transporter"/>
</dbReference>
<name>A0A9P8YAE9_9PEZI</name>
<dbReference type="OrthoDB" id="3791566at2759"/>
<feature type="transmembrane region" description="Helical" evidence="2">
    <location>
        <begin position="163"/>
        <end position="181"/>
    </location>
</feature>
<dbReference type="Proteomes" id="UP000756346">
    <property type="component" value="Unassembled WGS sequence"/>
</dbReference>
<protein>
    <submittedName>
        <fullName evidence="3">Cadmium resistance transporter-domain-containing protein</fullName>
    </submittedName>
</protein>
<reference evidence="3" key="1">
    <citation type="journal article" date="2021" name="Nat. Commun.">
        <title>Genetic determinants of endophytism in the Arabidopsis root mycobiome.</title>
        <authorList>
            <person name="Mesny F."/>
            <person name="Miyauchi S."/>
            <person name="Thiergart T."/>
            <person name="Pickel B."/>
            <person name="Atanasova L."/>
            <person name="Karlsson M."/>
            <person name="Huettel B."/>
            <person name="Barry K.W."/>
            <person name="Haridas S."/>
            <person name="Chen C."/>
            <person name="Bauer D."/>
            <person name="Andreopoulos W."/>
            <person name="Pangilinan J."/>
            <person name="LaButti K."/>
            <person name="Riley R."/>
            <person name="Lipzen A."/>
            <person name="Clum A."/>
            <person name="Drula E."/>
            <person name="Henrissat B."/>
            <person name="Kohler A."/>
            <person name="Grigoriev I.V."/>
            <person name="Martin F.M."/>
            <person name="Hacquard S."/>
        </authorList>
    </citation>
    <scope>NUCLEOTIDE SEQUENCE</scope>
    <source>
        <strain evidence="3">MPI-CAGE-CH-0230</strain>
    </source>
</reference>
<feature type="region of interest" description="Disordered" evidence="1">
    <location>
        <begin position="246"/>
        <end position="281"/>
    </location>
</feature>
<dbReference type="Pfam" id="PF03596">
    <property type="entry name" value="Cad"/>
    <property type="match status" value="1"/>
</dbReference>
<evidence type="ECO:0000313" key="4">
    <source>
        <dbReference type="Proteomes" id="UP000756346"/>
    </source>
</evidence>
<accession>A0A9P8YAE9</accession>
<feature type="compositionally biased region" description="Polar residues" evidence="1">
    <location>
        <begin position="261"/>
        <end position="281"/>
    </location>
</feature>
<comment type="caution">
    <text evidence="3">The sequence shown here is derived from an EMBL/GenBank/DDBJ whole genome shotgun (WGS) entry which is preliminary data.</text>
</comment>
<dbReference type="AlphaFoldDB" id="A0A9P8YAE9"/>
<evidence type="ECO:0000313" key="3">
    <source>
        <dbReference type="EMBL" id="KAH7033710.1"/>
    </source>
</evidence>
<proteinExistence type="predicted"/>
<keyword evidence="2" id="KW-0812">Transmembrane</keyword>
<keyword evidence="2" id="KW-1133">Transmembrane helix</keyword>
<keyword evidence="2" id="KW-0472">Membrane</keyword>
<dbReference type="RefSeq" id="XP_046014542.1">
    <property type="nucleotide sequence ID" value="XM_046158640.1"/>
</dbReference>